<evidence type="ECO:0000256" key="1">
    <source>
        <dbReference type="ARBA" id="ARBA00022801"/>
    </source>
</evidence>
<name>A0A8K0KZT2_9PEZI</name>
<comment type="caution">
    <text evidence="4">The sequence shown here is derived from an EMBL/GenBank/DDBJ whole genome shotgun (WGS) entry which is preliminary data.</text>
</comment>
<evidence type="ECO:0000313" key="4">
    <source>
        <dbReference type="EMBL" id="KAG8624880.1"/>
    </source>
</evidence>
<dbReference type="InterPro" id="IPR000073">
    <property type="entry name" value="AB_hydrolase_1"/>
</dbReference>
<evidence type="ECO:0000259" key="3">
    <source>
        <dbReference type="Pfam" id="PF00561"/>
    </source>
</evidence>
<dbReference type="GO" id="GO:0016787">
    <property type="term" value="F:hydrolase activity"/>
    <property type="evidence" value="ECO:0007669"/>
    <property type="project" value="UniProtKB-KW"/>
</dbReference>
<reference evidence="4" key="1">
    <citation type="submission" date="2021-07" db="EMBL/GenBank/DDBJ databases">
        <title>Elsinoe batatas strain:CRI-CJ2 Genome sequencing and assembly.</title>
        <authorList>
            <person name="Huang L."/>
        </authorList>
    </citation>
    <scope>NUCLEOTIDE SEQUENCE</scope>
    <source>
        <strain evidence="4">CRI-CJ2</strain>
    </source>
</reference>
<dbReference type="Gene3D" id="3.40.50.1820">
    <property type="entry name" value="alpha/beta hydrolase"/>
    <property type="match status" value="1"/>
</dbReference>
<dbReference type="Proteomes" id="UP000809789">
    <property type="component" value="Unassembled WGS sequence"/>
</dbReference>
<dbReference type="OrthoDB" id="284184at2759"/>
<sequence length="326" mass="36840">MEYPSSIVKTFQVPRGYKYAFVHIAPKDSKPTLLFLPGFPEAAYDWHYQVDYFKAKGYGLVVPDLLGYGNTDKPKDYREYRMKRIAEDVVSVLEHLQLREVVGIGHDWGAAVLAALSAYFPDRFLAYAFTAVGYNPPGRTHPEMVNQITKQMLGYEAFGYFAFFGTPDAAQYLDGNPDSVNSMLMSEQDPQHWVKNVCPPGAAKSWLEGRKALPLPGWLKKEDLEAKNRILSQGFTGPLNYYQQALDPFNDEDATTVVVKGIPEKPVLFVADTKPAAMPSEMMEHNTRQHCKNLTVKKLNTSHWMMLEDPEALNQVLEEFLNGNGF</sequence>
<keyword evidence="5" id="KW-1185">Reference proteome</keyword>
<dbReference type="InterPro" id="IPR000639">
    <property type="entry name" value="Epox_hydrolase-like"/>
</dbReference>
<accession>A0A8K0KZT2</accession>
<dbReference type="AlphaFoldDB" id="A0A8K0KZT2"/>
<dbReference type="SUPFAM" id="SSF53474">
    <property type="entry name" value="alpha/beta-Hydrolases"/>
    <property type="match status" value="1"/>
</dbReference>
<evidence type="ECO:0000313" key="5">
    <source>
        <dbReference type="Proteomes" id="UP000809789"/>
    </source>
</evidence>
<dbReference type="Pfam" id="PF00561">
    <property type="entry name" value="Abhydrolase_1"/>
    <property type="match status" value="1"/>
</dbReference>
<dbReference type="InterPro" id="IPR029058">
    <property type="entry name" value="AB_hydrolase_fold"/>
</dbReference>
<dbReference type="PRINTS" id="PR00412">
    <property type="entry name" value="EPOXHYDRLASE"/>
</dbReference>
<keyword evidence="1" id="KW-0378">Hydrolase</keyword>
<organism evidence="4 5">
    <name type="scientific">Elsinoe batatas</name>
    <dbReference type="NCBI Taxonomy" id="2601811"/>
    <lineage>
        <taxon>Eukaryota</taxon>
        <taxon>Fungi</taxon>
        <taxon>Dikarya</taxon>
        <taxon>Ascomycota</taxon>
        <taxon>Pezizomycotina</taxon>
        <taxon>Dothideomycetes</taxon>
        <taxon>Dothideomycetidae</taxon>
        <taxon>Myriangiales</taxon>
        <taxon>Elsinoaceae</taxon>
        <taxon>Elsinoe</taxon>
    </lineage>
</organism>
<gene>
    <name evidence="4" type="ORF">KVT40_006631</name>
</gene>
<protein>
    <recommendedName>
        <fullName evidence="3">AB hydrolase-1 domain-containing protein</fullName>
    </recommendedName>
</protein>
<feature type="domain" description="AB hydrolase-1" evidence="3">
    <location>
        <begin position="31"/>
        <end position="310"/>
    </location>
</feature>
<comment type="similarity">
    <text evidence="2">Belongs to the AB hydrolase superfamily. Epoxide hydrolase family.</text>
</comment>
<dbReference type="EMBL" id="JAESVG020000008">
    <property type="protein sequence ID" value="KAG8624880.1"/>
    <property type="molecule type" value="Genomic_DNA"/>
</dbReference>
<evidence type="ECO:0000256" key="2">
    <source>
        <dbReference type="ARBA" id="ARBA00038334"/>
    </source>
</evidence>
<dbReference type="PANTHER" id="PTHR43329">
    <property type="entry name" value="EPOXIDE HYDROLASE"/>
    <property type="match status" value="1"/>
</dbReference>
<proteinExistence type="inferred from homology"/>